<dbReference type="EMBL" id="QGTQ01000006">
    <property type="protein sequence ID" value="PWW04867.1"/>
    <property type="molecule type" value="Genomic_DNA"/>
</dbReference>
<dbReference type="Gene3D" id="3.40.50.620">
    <property type="entry name" value="HUPs"/>
    <property type="match status" value="1"/>
</dbReference>
<evidence type="ECO:0000256" key="7">
    <source>
        <dbReference type="RuleBase" id="RU363039"/>
    </source>
</evidence>
<dbReference type="PANTHER" id="PTHR45765:SF1">
    <property type="entry name" value="METHIONINE--TRNA LIGASE, CYTOPLASMIC"/>
    <property type="match status" value="1"/>
</dbReference>
<dbReference type="SUPFAM" id="SSF57770">
    <property type="entry name" value="Methionyl-tRNA synthetase (MetRS), Zn-domain"/>
    <property type="match status" value="1"/>
</dbReference>
<dbReference type="GO" id="GO:0005829">
    <property type="term" value="C:cytosol"/>
    <property type="evidence" value="ECO:0007669"/>
    <property type="project" value="TreeGrafter"/>
</dbReference>
<evidence type="ECO:0000259" key="8">
    <source>
        <dbReference type="Pfam" id="PF09334"/>
    </source>
</evidence>
<dbReference type="GO" id="GO:0005524">
    <property type="term" value="F:ATP binding"/>
    <property type="evidence" value="ECO:0007669"/>
    <property type="project" value="UniProtKB-KW"/>
</dbReference>
<dbReference type="InterPro" id="IPR033911">
    <property type="entry name" value="MetRS_core"/>
</dbReference>
<evidence type="ECO:0000313" key="9">
    <source>
        <dbReference type="EMBL" id="PWW04867.1"/>
    </source>
</evidence>
<dbReference type="Gene3D" id="2.20.28.20">
    <property type="entry name" value="Methionyl-tRNA synthetase, Zn-domain"/>
    <property type="match status" value="1"/>
</dbReference>
<comment type="caution">
    <text evidence="9">The sequence shown here is derived from an EMBL/GenBank/DDBJ whole genome shotgun (WGS) entry which is preliminary data.</text>
</comment>
<gene>
    <name evidence="9" type="ORF">DFQ01_106151</name>
</gene>
<comment type="catalytic activity">
    <reaction evidence="6">
        <text>tRNA(Met) + L-methionine + ATP = L-methionyl-tRNA(Met) + AMP + diphosphate</text>
        <dbReference type="Rhea" id="RHEA:13481"/>
        <dbReference type="Rhea" id="RHEA-COMP:9667"/>
        <dbReference type="Rhea" id="RHEA-COMP:9698"/>
        <dbReference type="ChEBI" id="CHEBI:30616"/>
        <dbReference type="ChEBI" id="CHEBI:33019"/>
        <dbReference type="ChEBI" id="CHEBI:57844"/>
        <dbReference type="ChEBI" id="CHEBI:78442"/>
        <dbReference type="ChEBI" id="CHEBI:78530"/>
        <dbReference type="ChEBI" id="CHEBI:456215"/>
        <dbReference type="EC" id="6.1.1.10"/>
    </reaction>
</comment>
<dbReference type="AlphaFoldDB" id="A0A2V2YV68"/>
<evidence type="ECO:0000256" key="5">
    <source>
        <dbReference type="ARBA" id="ARBA00023146"/>
    </source>
</evidence>
<dbReference type="GO" id="GO:0006431">
    <property type="term" value="P:methionyl-tRNA aminoacylation"/>
    <property type="evidence" value="ECO:0007669"/>
    <property type="project" value="InterPro"/>
</dbReference>
<reference evidence="9 10" key="1">
    <citation type="submission" date="2018-05" db="EMBL/GenBank/DDBJ databases">
        <title>Genomic Encyclopedia of Type Strains, Phase III (KMG-III): the genomes of soil and plant-associated and newly described type strains.</title>
        <authorList>
            <person name="Whitman W."/>
        </authorList>
    </citation>
    <scope>NUCLEOTIDE SEQUENCE [LARGE SCALE GENOMIC DNA]</scope>
    <source>
        <strain evidence="9 10">CECT 5696</strain>
    </source>
</reference>
<dbReference type="GO" id="GO:0004825">
    <property type="term" value="F:methionine-tRNA ligase activity"/>
    <property type="evidence" value="ECO:0007669"/>
    <property type="project" value="UniProtKB-EC"/>
</dbReference>
<accession>A0A2V2YV68</accession>
<keyword evidence="1 7" id="KW-0436">Ligase</keyword>
<dbReference type="InterPro" id="IPR029038">
    <property type="entry name" value="MetRS_Zn"/>
</dbReference>
<keyword evidence="5 7" id="KW-0030">Aminoacyl-tRNA synthetase</keyword>
<feature type="domain" description="Methionyl/Leucyl tRNA synthetase" evidence="8">
    <location>
        <begin position="6"/>
        <end position="243"/>
    </location>
</feature>
<keyword evidence="4 7" id="KW-0648">Protein biosynthesis</keyword>
<name>A0A2V2YV68_9BACL</name>
<protein>
    <submittedName>
        <fullName evidence="9">Methionine--tRNA ligase</fullName>
    </submittedName>
</protein>
<dbReference type="PANTHER" id="PTHR45765">
    <property type="entry name" value="METHIONINE--TRNA LIGASE"/>
    <property type="match status" value="1"/>
</dbReference>
<dbReference type="SUPFAM" id="SSF52374">
    <property type="entry name" value="Nucleotidylyl transferase"/>
    <property type="match status" value="1"/>
</dbReference>
<comment type="similarity">
    <text evidence="7">Belongs to the class-I aminoacyl-tRNA synthetase family.</text>
</comment>
<evidence type="ECO:0000256" key="3">
    <source>
        <dbReference type="ARBA" id="ARBA00022840"/>
    </source>
</evidence>
<keyword evidence="10" id="KW-1185">Reference proteome</keyword>
<evidence type="ECO:0000313" key="10">
    <source>
        <dbReference type="Proteomes" id="UP000246635"/>
    </source>
</evidence>
<dbReference type="PRINTS" id="PR01041">
    <property type="entry name" value="TRNASYNTHMET"/>
</dbReference>
<dbReference type="Pfam" id="PF09334">
    <property type="entry name" value="tRNA-synt_1g"/>
    <property type="match status" value="1"/>
</dbReference>
<proteinExistence type="inferred from homology"/>
<dbReference type="InterPro" id="IPR014729">
    <property type="entry name" value="Rossmann-like_a/b/a_fold"/>
</dbReference>
<keyword evidence="2 7" id="KW-0547">Nucleotide-binding</keyword>
<sequence length="246" mass="27983">MTTNVFIGGAWPYANGSLHLGRLASLLPGDVLARYHRAKGDQVLYVSGSDCHGTPVAVQAAQEGIEPSAFATRYHEEFKECFASLGFTYDNYTRTDQPFHHEVVQQLFLKLLDNGHLYTRTVQQTYCETDERFLPDRYVEGTCPVCRMRARGDQCDYCSTLLDPSDLTDRTCKLCGNPPIERPTVHYYLALSKFQAEMERYVSKARKGSWRDNAVQLTSRYLKKGTAGSCRHTRFNLGCRCPDRRL</sequence>
<dbReference type="Proteomes" id="UP000246635">
    <property type="component" value="Unassembled WGS sequence"/>
</dbReference>
<dbReference type="InterPro" id="IPR015413">
    <property type="entry name" value="Methionyl/Leucyl_tRNA_Synth"/>
</dbReference>
<evidence type="ECO:0000256" key="6">
    <source>
        <dbReference type="ARBA" id="ARBA00047364"/>
    </source>
</evidence>
<organism evidence="9 10">
    <name type="scientific">Paenibacillus cellulosilyticus</name>
    <dbReference type="NCBI Taxonomy" id="375489"/>
    <lineage>
        <taxon>Bacteria</taxon>
        <taxon>Bacillati</taxon>
        <taxon>Bacillota</taxon>
        <taxon>Bacilli</taxon>
        <taxon>Bacillales</taxon>
        <taxon>Paenibacillaceae</taxon>
        <taxon>Paenibacillus</taxon>
    </lineage>
</organism>
<evidence type="ECO:0000256" key="2">
    <source>
        <dbReference type="ARBA" id="ARBA00022741"/>
    </source>
</evidence>
<evidence type="ECO:0000256" key="1">
    <source>
        <dbReference type="ARBA" id="ARBA00022598"/>
    </source>
</evidence>
<dbReference type="InterPro" id="IPR023458">
    <property type="entry name" value="Met-tRNA_ligase_1"/>
</dbReference>
<keyword evidence="3 7" id="KW-0067">ATP-binding</keyword>
<evidence type="ECO:0000256" key="4">
    <source>
        <dbReference type="ARBA" id="ARBA00022917"/>
    </source>
</evidence>